<dbReference type="InterPro" id="IPR010502">
    <property type="entry name" value="Carb-bd_dom_fam9"/>
</dbReference>
<proteinExistence type="predicted"/>
<dbReference type="GO" id="GO:0016052">
    <property type="term" value="P:carbohydrate catabolic process"/>
    <property type="evidence" value="ECO:0007669"/>
    <property type="project" value="InterPro"/>
</dbReference>
<feature type="non-terminal residue" evidence="2">
    <location>
        <position position="142"/>
    </location>
</feature>
<gene>
    <name evidence="2" type="ORF">OBE_15378</name>
</gene>
<evidence type="ECO:0000259" key="1">
    <source>
        <dbReference type="Pfam" id="PF16011"/>
    </source>
</evidence>
<dbReference type="CDD" id="cd09620">
    <property type="entry name" value="CBM9_like_3"/>
    <property type="match status" value="1"/>
</dbReference>
<feature type="domain" description="Carbohydrate-binding" evidence="1">
    <location>
        <begin position="24"/>
        <end position="142"/>
    </location>
</feature>
<name>K1RXZ3_9ZZZZ</name>
<comment type="caution">
    <text evidence="2">The sequence shown here is derived from an EMBL/GenBank/DDBJ whole genome shotgun (WGS) entry which is preliminary data.</text>
</comment>
<organism evidence="2">
    <name type="scientific">human gut metagenome</name>
    <dbReference type="NCBI Taxonomy" id="408170"/>
    <lineage>
        <taxon>unclassified sequences</taxon>
        <taxon>metagenomes</taxon>
        <taxon>organismal metagenomes</taxon>
    </lineage>
</organism>
<dbReference type="Gene3D" id="2.60.40.1190">
    <property type="match status" value="1"/>
</dbReference>
<dbReference type="EMBL" id="AJWZ01010570">
    <property type="protein sequence ID" value="EKC48069.1"/>
    <property type="molecule type" value="Genomic_DNA"/>
</dbReference>
<dbReference type="SUPFAM" id="SSF49344">
    <property type="entry name" value="CBD9-like"/>
    <property type="match status" value="1"/>
</dbReference>
<accession>K1RXZ3</accession>
<sequence length="142" mass="16168">MMEIRKINDIRPEDAAAVDRAFDGIEPCRIACCNWAAEYPYAPEVTFRMFHTGDYLMLRFDVAERYTAARVTEDNGRVWTDSCVEFFIAPDQGLYYNFETTCIGRLLLGARKSRTEAEHASAETLGGILRRTSLPGEPFAER</sequence>
<evidence type="ECO:0000313" key="2">
    <source>
        <dbReference type="EMBL" id="EKC48069.1"/>
    </source>
</evidence>
<dbReference type="AlphaFoldDB" id="K1RXZ3"/>
<protein>
    <recommendedName>
        <fullName evidence="1">Carbohydrate-binding domain-containing protein</fullName>
    </recommendedName>
</protein>
<dbReference type="GO" id="GO:0004553">
    <property type="term" value="F:hydrolase activity, hydrolyzing O-glycosyl compounds"/>
    <property type="evidence" value="ECO:0007669"/>
    <property type="project" value="InterPro"/>
</dbReference>
<dbReference type="GO" id="GO:0030246">
    <property type="term" value="F:carbohydrate binding"/>
    <property type="evidence" value="ECO:0007669"/>
    <property type="project" value="InterPro"/>
</dbReference>
<dbReference type="Pfam" id="PF16011">
    <property type="entry name" value="CBM9_2"/>
    <property type="match status" value="1"/>
</dbReference>
<reference evidence="2" key="1">
    <citation type="journal article" date="2013" name="Environ. Microbiol.">
        <title>Microbiota from the distal guts of lean and obese adolescents exhibit partial functional redundancy besides clear differences in community structure.</title>
        <authorList>
            <person name="Ferrer M."/>
            <person name="Ruiz A."/>
            <person name="Lanza F."/>
            <person name="Haange S.B."/>
            <person name="Oberbach A."/>
            <person name="Till H."/>
            <person name="Bargiela R."/>
            <person name="Campoy C."/>
            <person name="Segura M.T."/>
            <person name="Richter M."/>
            <person name="von Bergen M."/>
            <person name="Seifert J."/>
            <person name="Suarez A."/>
        </authorList>
    </citation>
    <scope>NUCLEOTIDE SEQUENCE</scope>
</reference>